<evidence type="ECO:0000313" key="2">
    <source>
        <dbReference type="EMBL" id="MBC1521489.1"/>
    </source>
</evidence>
<keyword evidence="1" id="KW-0732">Signal</keyword>
<comment type="caution">
    <text evidence="2">The sequence shown here is derived from an EMBL/GenBank/DDBJ whole genome shotgun (WGS) entry which is preliminary data.</text>
</comment>
<feature type="signal peptide" evidence="1">
    <location>
        <begin position="1"/>
        <end position="20"/>
    </location>
</feature>
<feature type="chain" id="PRO_5038907337" description="DUF3221 domain-containing protein" evidence="1">
    <location>
        <begin position="21"/>
        <end position="121"/>
    </location>
</feature>
<evidence type="ECO:0008006" key="4">
    <source>
        <dbReference type="Google" id="ProtNLM"/>
    </source>
</evidence>
<dbReference type="Proteomes" id="UP000559885">
    <property type="component" value="Unassembled WGS sequence"/>
</dbReference>
<dbReference type="AlphaFoldDB" id="A0A841ZLC2"/>
<protein>
    <recommendedName>
        <fullName evidence="4">DUF3221 domain-containing protein</fullName>
    </recommendedName>
</protein>
<reference evidence="2 3" key="1">
    <citation type="submission" date="2020-03" db="EMBL/GenBank/DDBJ databases">
        <title>Soil Listeria distribution.</title>
        <authorList>
            <person name="Liao J."/>
            <person name="Wiedmann M."/>
        </authorList>
    </citation>
    <scope>NUCLEOTIDE SEQUENCE [LARGE SCALE GENOMIC DNA]</scope>
    <source>
        <strain evidence="2 3">FSL L7-1507</strain>
    </source>
</reference>
<sequence length="121" mass="13369">MKKHLLVILGVCLLILSACGQKQQMKDPYVIYTGMISQNGTSDAKSIFVDQLESEEGKVIKGPIELASISKITNQKDERPVNVADLVAGDKVEVYLKSGSSFQDATPKKVRYQDILKIIKE</sequence>
<evidence type="ECO:0000256" key="1">
    <source>
        <dbReference type="SAM" id="SignalP"/>
    </source>
</evidence>
<dbReference type="RefSeq" id="WP_185373439.1">
    <property type="nucleotide sequence ID" value="NZ_JAARRM010000002.1"/>
</dbReference>
<accession>A0A841ZLC2</accession>
<dbReference type="PROSITE" id="PS51257">
    <property type="entry name" value="PROKAR_LIPOPROTEIN"/>
    <property type="match status" value="1"/>
</dbReference>
<organism evidence="2 3">
    <name type="scientific">Listeria aquatica</name>
    <dbReference type="NCBI Taxonomy" id="1494960"/>
    <lineage>
        <taxon>Bacteria</taxon>
        <taxon>Bacillati</taxon>
        <taxon>Bacillota</taxon>
        <taxon>Bacilli</taxon>
        <taxon>Bacillales</taxon>
        <taxon>Listeriaceae</taxon>
        <taxon>Listeria</taxon>
    </lineage>
</organism>
<evidence type="ECO:0000313" key="3">
    <source>
        <dbReference type="Proteomes" id="UP000559885"/>
    </source>
</evidence>
<gene>
    <name evidence="2" type="ORF">HB912_07500</name>
</gene>
<proteinExistence type="predicted"/>
<dbReference type="EMBL" id="JAARRM010000002">
    <property type="protein sequence ID" value="MBC1521489.1"/>
    <property type="molecule type" value="Genomic_DNA"/>
</dbReference>
<name>A0A841ZLC2_9LIST</name>